<gene>
    <name evidence="1" type="ORF">GOOTI_254_00220</name>
</gene>
<dbReference type="STRING" id="1108044.GOOTI_254_00220"/>
<dbReference type="AlphaFoldDB" id="H5TU71"/>
<dbReference type="InterPro" id="IPR014710">
    <property type="entry name" value="RmlC-like_jellyroll"/>
</dbReference>
<proteinExistence type="predicted"/>
<sequence>MNPETSISQAELRRRTIHRADFVSCNQAFIDCRTPGSDQKQNYSMIGRGVSQSADQFVNLAEPHGFQIGAAAMPTGVTNNLHLHFTAEVFLCFRGKFLLRWGVDGSEGEAVLSEGQIASIPTWIFRGFTNIGPDDGILFTVLGMDETGGIIWSPSVLADAKEHGLLLTADGKLLDTIAGDEAPDDDQLVQPLTAEQLATLPHYSEEQMRARIAAAEDIDWSDRALLDSALPGGGVEVGPVIGFGFSENRDQLPRIVAPHGHAATWLRAKPGQGVSLHRHAENTVLMVKDGDWEITVNRGSEALSVVLSEWGMVSIPPNTFRSMRNVGETDALMLVVTSGDGRVRLEWDDEVVKAAADAGDAIDHNGYLAPYALVPR</sequence>
<dbReference type="InterPro" id="IPR011051">
    <property type="entry name" value="RmlC_Cupin_sf"/>
</dbReference>
<reference evidence="1" key="1">
    <citation type="submission" date="2012-02" db="EMBL/GenBank/DDBJ databases">
        <title>Whole genome shotgun sequence of Gordonia otitidis NBRC 100426.</title>
        <authorList>
            <person name="Yoshida I."/>
            <person name="Hosoyama A."/>
            <person name="Tsuchikane K."/>
            <person name="Katsumata H."/>
            <person name="Yamazaki S."/>
            <person name="Fujita N."/>
        </authorList>
    </citation>
    <scope>NUCLEOTIDE SEQUENCE [LARGE SCALE GENOMIC DNA]</scope>
    <source>
        <strain evidence="1">NBRC 100426</strain>
    </source>
</reference>
<dbReference type="Gene3D" id="2.60.120.10">
    <property type="entry name" value="Jelly Rolls"/>
    <property type="match status" value="2"/>
</dbReference>
<evidence type="ECO:0000313" key="2">
    <source>
        <dbReference type="Proteomes" id="UP000005038"/>
    </source>
</evidence>
<name>H5TU71_GORO1</name>
<dbReference type="EMBL" id="BAFB01000254">
    <property type="protein sequence ID" value="GAB37029.1"/>
    <property type="molecule type" value="Genomic_DNA"/>
</dbReference>
<keyword evidence="2" id="KW-1185">Reference proteome</keyword>
<comment type="caution">
    <text evidence="1">The sequence shown here is derived from an EMBL/GenBank/DDBJ whole genome shotgun (WGS) entry which is preliminary data.</text>
</comment>
<evidence type="ECO:0008006" key="3">
    <source>
        <dbReference type="Google" id="ProtNLM"/>
    </source>
</evidence>
<dbReference type="SUPFAM" id="SSF51182">
    <property type="entry name" value="RmlC-like cupins"/>
    <property type="match status" value="1"/>
</dbReference>
<evidence type="ECO:0000313" key="1">
    <source>
        <dbReference type="EMBL" id="GAB37029.1"/>
    </source>
</evidence>
<organism evidence="1 2">
    <name type="scientific">Gordonia otitidis (strain DSM 44809 / CCUG 52243 / JCM 12355 / NBRC 100426 / IFM 10032)</name>
    <dbReference type="NCBI Taxonomy" id="1108044"/>
    <lineage>
        <taxon>Bacteria</taxon>
        <taxon>Bacillati</taxon>
        <taxon>Actinomycetota</taxon>
        <taxon>Actinomycetes</taxon>
        <taxon>Mycobacteriales</taxon>
        <taxon>Gordoniaceae</taxon>
        <taxon>Gordonia</taxon>
    </lineage>
</organism>
<accession>H5TU71</accession>
<protein>
    <recommendedName>
        <fullName evidence="3">Cupin 2 conserved barrel domain-containing protein</fullName>
    </recommendedName>
</protein>
<dbReference type="Proteomes" id="UP000005038">
    <property type="component" value="Unassembled WGS sequence"/>
</dbReference>
<dbReference type="OrthoDB" id="6058at2"/>